<dbReference type="EMBL" id="JBHSMA010000003">
    <property type="protein sequence ID" value="MFC5409953.1"/>
    <property type="molecule type" value="Genomic_DNA"/>
</dbReference>
<dbReference type="PROSITE" id="PS51145">
    <property type="entry name" value="ZU5"/>
    <property type="match status" value="1"/>
</dbReference>
<keyword evidence="3" id="KW-1185">Reference proteome</keyword>
<feature type="domain" description="ZU5" evidence="1">
    <location>
        <begin position="7"/>
        <end position="133"/>
    </location>
</feature>
<dbReference type="Gene3D" id="2.60.220.30">
    <property type="match status" value="1"/>
</dbReference>
<dbReference type="Proteomes" id="UP001596106">
    <property type="component" value="Unassembled WGS sequence"/>
</dbReference>
<evidence type="ECO:0000259" key="1">
    <source>
        <dbReference type="PROSITE" id="PS51145"/>
    </source>
</evidence>
<dbReference type="InterPro" id="IPR000906">
    <property type="entry name" value="ZU5_dom"/>
</dbReference>
<gene>
    <name evidence="2" type="ORF">ACFPMF_11585</name>
</gene>
<sequence>MGEPRGAQTSFTITPAGGEFTSPDKSLKLIVPAGAVSANTVCSMQAVEKTAPAGLGTSMRLLPHGTQFVKPVTIQFSYADREEEVGAVLGLGLAFQDEKGFWYLAENPVVNQTAKTVSVTTTHFSDWTLAHWFKLIPTRGSVVAGEELGLQVVSYSTSSSDPFKTSSKVLMKRDAKPLDAKYIKNSGKGAAWQVGGPGEVIGSGSGATYKAPGRVDKPTEASVSVELTDPDGTFTGQYLLIANLTVLPDEGLHYRIDNKPWQSEKKVNFIKVGPSFYQLGLLEEREVLKLFIIEWQGEVGSHPWHYQVDPIPKYPTILSAVFKEGNDTYALNSYNYDKDRGYADCAGSITIEEMGKAGGNYLKGKFIVHQGGYISAKQNKEVARHTIEGYFTLKGF</sequence>
<organism evidence="2 3">
    <name type="scientific">Larkinella bovis</name>
    <dbReference type="NCBI Taxonomy" id="683041"/>
    <lineage>
        <taxon>Bacteria</taxon>
        <taxon>Pseudomonadati</taxon>
        <taxon>Bacteroidota</taxon>
        <taxon>Cytophagia</taxon>
        <taxon>Cytophagales</taxon>
        <taxon>Spirosomataceae</taxon>
        <taxon>Larkinella</taxon>
    </lineage>
</organism>
<evidence type="ECO:0000313" key="3">
    <source>
        <dbReference type="Proteomes" id="UP001596106"/>
    </source>
</evidence>
<dbReference type="RefSeq" id="WP_379844755.1">
    <property type="nucleotide sequence ID" value="NZ_JBHSMA010000003.1"/>
</dbReference>
<evidence type="ECO:0000313" key="2">
    <source>
        <dbReference type="EMBL" id="MFC5409953.1"/>
    </source>
</evidence>
<comment type="caution">
    <text evidence="2">The sequence shown here is derived from an EMBL/GenBank/DDBJ whole genome shotgun (WGS) entry which is preliminary data.</text>
</comment>
<name>A0ABW0IBM8_9BACT</name>
<dbReference type="Pfam" id="PF00791">
    <property type="entry name" value="ZU5"/>
    <property type="match status" value="1"/>
</dbReference>
<proteinExistence type="predicted"/>
<protein>
    <recommendedName>
        <fullName evidence="1">ZU5 domain-containing protein</fullName>
    </recommendedName>
</protein>
<reference evidence="3" key="1">
    <citation type="journal article" date="2019" name="Int. J. Syst. Evol. Microbiol.">
        <title>The Global Catalogue of Microorganisms (GCM) 10K type strain sequencing project: providing services to taxonomists for standard genome sequencing and annotation.</title>
        <authorList>
            <consortium name="The Broad Institute Genomics Platform"/>
            <consortium name="The Broad Institute Genome Sequencing Center for Infectious Disease"/>
            <person name="Wu L."/>
            <person name="Ma J."/>
        </authorList>
    </citation>
    <scope>NUCLEOTIDE SEQUENCE [LARGE SCALE GENOMIC DNA]</scope>
    <source>
        <strain evidence="3">CCUG 55250</strain>
    </source>
</reference>
<accession>A0ABW0IBM8</accession>